<feature type="compositionally biased region" description="Polar residues" evidence="1">
    <location>
        <begin position="2862"/>
        <end position="2876"/>
    </location>
</feature>
<feature type="compositionally biased region" description="Basic and acidic residues" evidence="1">
    <location>
        <begin position="1911"/>
        <end position="1936"/>
    </location>
</feature>
<reference evidence="3" key="2">
    <citation type="journal article" date="2023" name="Science">
        <title>Genomic signatures of disease resistance in endangered staghorn corals.</title>
        <authorList>
            <person name="Vollmer S.V."/>
            <person name="Selwyn J.D."/>
            <person name="Despard B.A."/>
            <person name="Roesel C.L."/>
        </authorList>
    </citation>
    <scope>NUCLEOTIDE SEQUENCE</scope>
    <source>
        <strain evidence="3">K2</strain>
    </source>
</reference>
<dbReference type="GO" id="GO:0005654">
    <property type="term" value="C:nucleoplasm"/>
    <property type="evidence" value="ECO:0007669"/>
    <property type="project" value="TreeGrafter"/>
</dbReference>
<feature type="compositionally biased region" description="Basic residues" evidence="1">
    <location>
        <begin position="1941"/>
        <end position="1957"/>
    </location>
</feature>
<dbReference type="PANTHER" id="PTHR16207">
    <property type="entry name" value="SET DOMAIN-CONTAINING PROTEIN"/>
    <property type="match status" value="1"/>
</dbReference>
<feature type="region of interest" description="Disordered" evidence="1">
    <location>
        <begin position="1108"/>
        <end position="1150"/>
    </location>
</feature>
<feature type="compositionally biased region" description="Basic and acidic residues" evidence="1">
    <location>
        <begin position="2007"/>
        <end position="2024"/>
    </location>
</feature>
<feature type="compositionally biased region" description="Basic and acidic residues" evidence="1">
    <location>
        <begin position="1556"/>
        <end position="1571"/>
    </location>
</feature>
<feature type="region of interest" description="Disordered" evidence="1">
    <location>
        <begin position="717"/>
        <end position="752"/>
    </location>
</feature>
<feature type="region of interest" description="Disordered" evidence="1">
    <location>
        <begin position="930"/>
        <end position="970"/>
    </location>
</feature>
<feature type="compositionally biased region" description="Basic and acidic residues" evidence="1">
    <location>
        <begin position="1958"/>
        <end position="1968"/>
    </location>
</feature>
<evidence type="ECO:0000313" key="4">
    <source>
        <dbReference type="Proteomes" id="UP001249851"/>
    </source>
</evidence>
<dbReference type="InterPro" id="IPR046432">
    <property type="entry name" value="TASOR"/>
</dbReference>
<feature type="compositionally biased region" description="Polar residues" evidence="1">
    <location>
        <begin position="3469"/>
        <end position="3479"/>
    </location>
</feature>
<feature type="region of interest" description="Disordered" evidence="1">
    <location>
        <begin position="2316"/>
        <end position="2335"/>
    </location>
</feature>
<feature type="compositionally biased region" description="Low complexity" evidence="1">
    <location>
        <begin position="3480"/>
        <end position="3495"/>
    </location>
</feature>
<feature type="region of interest" description="Disordered" evidence="1">
    <location>
        <begin position="3465"/>
        <end position="3511"/>
    </location>
</feature>
<feature type="region of interest" description="Disordered" evidence="1">
    <location>
        <begin position="2896"/>
        <end position="2926"/>
    </location>
</feature>
<feature type="compositionally biased region" description="Basic and acidic residues" evidence="1">
    <location>
        <begin position="1746"/>
        <end position="1757"/>
    </location>
</feature>
<feature type="region of interest" description="Disordered" evidence="1">
    <location>
        <begin position="2819"/>
        <end position="2883"/>
    </location>
</feature>
<feature type="region of interest" description="Disordered" evidence="1">
    <location>
        <begin position="1544"/>
        <end position="1789"/>
    </location>
</feature>
<feature type="domain" description="TASOR PIN" evidence="2">
    <location>
        <begin position="3303"/>
        <end position="3438"/>
    </location>
</feature>
<feature type="compositionally biased region" description="Basic and acidic residues" evidence="1">
    <location>
        <begin position="723"/>
        <end position="734"/>
    </location>
</feature>
<dbReference type="GO" id="GO:0045814">
    <property type="term" value="P:negative regulation of gene expression, epigenetic"/>
    <property type="evidence" value="ECO:0007669"/>
    <property type="project" value="InterPro"/>
</dbReference>
<proteinExistence type="predicted"/>
<dbReference type="EMBL" id="JARQWQ010000013">
    <property type="protein sequence ID" value="KAK2567979.1"/>
    <property type="molecule type" value="Genomic_DNA"/>
</dbReference>
<reference evidence="3" key="1">
    <citation type="journal article" date="2023" name="G3 (Bethesda)">
        <title>Whole genome assembly and annotation of the endangered Caribbean coral Acropora cervicornis.</title>
        <authorList>
            <person name="Selwyn J.D."/>
            <person name="Vollmer S.V."/>
        </authorList>
    </citation>
    <scope>NUCLEOTIDE SEQUENCE</scope>
    <source>
        <strain evidence="3">K2</strain>
    </source>
</reference>
<feature type="region of interest" description="Disordered" evidence="1">
    <location>
        <begin position="2398"/>
        <end position="2420"/>
    </location>
</feature>
<keyword evidence="4" id="KW-1185">Reference proteome</keyword>
<feature type="region of interest" description="Disordered" evidence="1">
    <location>
        <begin position="2765"/>
        <end position="2804"/>
    </location>
</feature>
<protein>
    <submittedName>
        <fullName evidence="3">Protein TASOR</fullName>
    </submittedName>
</protein>
<dbReference type="Pfam" id="PF24630">
    <property type="entry name" value="PIN_TASOR"/>
    <property type="match status" value="1"/>
</dbReference>
<comment type="caution">
    <text evidence="3">The sequence shown here is derived from an EMBL/GenBank/DDBJ whole genome shotgun (WGS) entry which is preliminary data.</text>
</comment>
<feature type="region of interest" description="Disordered" evidence="1">
    <location>
        <begin position="2703"/>
        <end position="2751"/>
    </location>
</feature>
<feature type="compositionally biased region" description="Polar residues" evidence="1">
    <location>
        <begin position="2782"/>
        <end position="2793"/>
    </location>
</feature>
<feature type="compositionally biased region" description="Low complexity" evidence="1">
    <location>
        <begin position="2051"/>
        <end position="2064"/>
    </location>
</feature>
<feature type="compositionally biased region" description="Low complexity" evidence="1">
    <location>
        <begin position="2402"/>
        <end position="2411"/>
    </location>
</feature>
<gene>
    <name evidence="3" type="ORF">P5673_007881</name>
</gene>
<feature type="compositionally biased region" description="Basic and acidic residues" evidence="1">
    <location>
        <begin position="2901"/>
        <end position="2913"/>
    </location>
</feature>
<feature type="region of interest" description="Disordered" evidence="1">
    <location>
        <begin position="625"/>
        <end position="649"/>
    </location>
</feature>
<dbReference type="InterPro" id="IPR056242">
    <property type="entry name" value="PIN_TASOR"/>
</dbReference>
<evidence type="ECO:0000313" key="3">
    <source>
        <dbReference type="EMBL" id="KAK2567979.1"/>
    </source>
</evidence>
<accession>A0AAD9VB89</accession>
<feature type="compositionally biased region" description="Polar residues" evidence="1">
    <location>
        <begin position="3496"/>
        <end position="3505"/>
    </location>
</feature>
<feature type="region of interest" description="Disordered" evidence="1">
    <location>
        <begin position="1806"/>
        <end position="2066"/>
    </location>
</feature>
<name>A0AAD9VB89_ACRCE</name>
<organism evidence="3 4">
    <name type="scientific">Acropora cervicornis</name>
    <name type="common">Staghorn coral</name>
    <dbReference type="NCBI Taxonomy" id="6130"/>
    <lineage>
        <taxon>Eukaryota</taxon>
        <taxon>Metazoa</taxon>
        <taxon>Cnidaria</taxon>
        <taxon>Anthozoa</taxon>
        <taxon>Hexacorallia</taxon>
        <taxon>Scleractinia</taxon>
        <taxon>Astrocoeniina</taxon>
        <taxon>Acroporidae</taxon>
        <taxon>Acropora</taxon>
    </lineage>
</organism>
<dbReference type="PANTHER" id="PTHR16207:SF11">
    <property type="entry name" value="SET DOMAIN-CONTAINING PROTEIN"/>
    <property type="match status" value="1"/>
</dbReference>
<sequence>MPLDEASTDGLEGDSNELALVEFLKNSLWQLKKPCRDNSSARNIFQGLSRKMLAPLKSDGGQICSDRAEESGSDFEEEETPLVRLNLQGPSRQHAGKPSPRLIKTKIAGFVIPRKKKAANELLQRSDFNTREGKELLRNVEQSYRDPNSASCFKFEKMEFVSNDQLTREYQEKKQCLKSEGRNPRELEDKYAFRYTADRNEAKKICKSGLEVSRHADVISRKPLPNTLGYLIVFKVIKYYFYEFAEDGEDLHAKRPRQCLPYALLSFTFVNPSRSLDLSVGQTNLPAVENSGLPRDTAPVVRQDTTAISEKTPAKSRHLVWQGMMANKDRILSEVQLVCHSTEAIKLPFDIGKKIVVREKISFQQLQPFFTFPLFHAGPPSISKKCKASHVGGANFVHCELVPVEDNHGKIKKLIKFFQEKNWAGIVKCPDANRVIFLIPTSQITIDLGITTVDSPMLLHVLLFSKKQKSRKGTAPAKTQRACEVKTVGEIQDQLKMQFCDVKEAHALVDLRKLSLGSVPFRGGLTAQGSYNTEMKTEVTNEEKASWKDPVEEWISRSSPLECSLDAAYNNPRRPVAVNLPVASPGVTAQELDEMIPRQVANEDRGQEKERGVCCDPAPLLIRKEEHREDPRVKGHSAQTAPRPLVSKSPESPCIRLGVPYNAQDVLRAQCFTEVDTFDWGSARSTSSVIPQGEDQVAGKSSRNFKDDMFQSKMNRIQVSAEDQTRRNSLKHQEQSQIKSYDVQDDRKGRSADVVTSKYTYDHGDGSKIYLEVIEQEESKRRCPDVQNNGVSVDLNPTGKSTAEDKMVDVKSVSSIDINPTNSKAKKPVTQALLQKQAEEFKDPRRRTVKQNGEKLKSNEDKVIQLKNVDKQISVSDSVVTSIGQGTVPELVEDPFPAISSDSLEKFKSPPPNCDGTPKAPKLKLILSKRKTSSEKSTPPALQSSDLPKSSVDDLDQPLENNSKLSPGDKERQLLQSPVAMDISPVHTTADIWRTVSPITVVSSKGRYNQAVSNTVSSTSVAHSLMYPVSSCLPFSPPLPQGPYRNPISPLPPTMPLPSPVASSVGFPATGMSLVPTSASEPSSVGSTLYISSSQVVHVPLPPLEPMPLPPPPPPPPPPPGYSPPPHPPPTPPKPPLPTQMELAPPLAPQLPPTGSACFQMRPLHPQPGNIRGNINADFTNTGSPGVVSVLPGMSSASTNEGFGFNQLFPASSRPHLPPVTIRSLVGQQFGGAHQLLYPRGSTDVPAMPSQPLRLPAFTEPRFSFPTGTPQVAPILPQLGPPVLPQRSVPLPQGRQLLSSSGPQLLSNGILGTPRMTLNPPLLNALPQFSLQSPIQSQNVQHPAGFWAAPFLNTWMPYPPHHPSPVKKHSNELLVSAGQNSELICEGERKLHQSGTDQKVTDIDSDTTTSATDANKGEPKAQEERPGITETGTNEKLCADICKDKPELKGVNNEEDHEKEESYASVYSTHEKKNVCKNHEKPHGEEVKGSCLRKENEDLTRGTEMIEISKSMSADATETICKTQNANGADDNNSLLSLKAQNETFDNLRCNPDNVTKADVEPADQEERHTGLDSPGDVRQAGAKVADQEESHSGLDSPGDVAQVDAEFADQEERHSGVDSPGDVRQADAELADQEERHTGLDSPGDVAQADAELADQEEGHKAVDSPGDVAQADAELADQEEGHTGVNSPGDVTQADAELADQEERHTGLGSPGDVTQADAELADQEETHTGLDSPGDVAQADAELADHTGLDKPEELDCDPVSAAEEDVVDEDIQLFSGEDSSTSDQGIYLGTGLHVVQVLDEVGSESEKDEKLVEGSSPLLKKPSDDGRNNNISGEEVKQSEIFQTNGGCKYNSDSSDEGTPERDLPGSFEFKNFWEETADPPTEEFIKSTLPSALAEPETGSSKSTRHQSEHVKETSRKRPRDNDTKGTDSSRLHSPAAKRRAGSPTTTKKRRRESSDLNSIKKSEKPKRLKSFIVKPLKTTPPSRVVSDSNGGLLKITFQRDANPDDVKLEMDDSPKTPGDHQLASIGYDDLEDISPGRLSIDSDRPATPGTPETATPAADFTHPSLGFWAAPLRPNEMSKPAPTAVGAAVIMDRCHPSEADVLPLRTHLSCIDERQVTYVAEEDSIHKDSFIAPKNWQADGFFCQTTTSEERDLNNLALGSEPDILGEGTFDTSYMTDDTDDKDESMSPKGNEDDTSSFHQEFLQSEVFEYEHGKSDLQQKPTGSSGNTEISKIVQQLESNDIRGSLANERRGCSWRQRVEKAGQNSTEQNDIGKPIGCNEVSQSANDENPAKRCKLETKAYSVSQETPACHTTDVASDTTRSKEPVESDKPRKWEVMVFACMDKRQLSNWMKRKLQCVQMTSDASEEARSISHTPEAVRRSSERMLRRVKMRLRQSSCSSSKSPSLPDKGSTEHVDFDFDDIELESDAQSLETDSKQVDHDCSICPAKEQSQDYAVSSLLVNDVSENSTVNSDKHPATFCTLENQDVHKNVHGLVSVVCEESILDRMCDEEVYNILEESIFRFPGEAKEGNGDEINVQGDDPRDSKTDLDCISDVKVDTGRPLTKRQPWSNLCSQGNEVDFCLTECSNEIVKDLIEQPAKQLTSVSNDGSPSEELASRKGLLAGKSAKECSNQSIDVNSNEVGELGLANGVILAKDILEVSAINSGEAISHNSTVGENCWVKERLSVAETLNDQKVSKMDSEEVKEDSDLSVSAEQSSKDFSSTKTDITNGDPKEGSSVLSSNQLNGCLPTSTNSTAGNPFVHVKSSHQCRPGSPLGSSQTGLLASQSPPPPGSPRVINPEVTQLTLAQPESTLHDHDHPVGVGPNPPQVTPSTSAGVCVGSPGTMGTRPDPSRPSLVSTSGNALENAGNNHAADSAMDQSKVNAVMQPYSETTEVERSENENEKGKTGTRRKACENFPNSPDLTKVAGCKDSELSDVGMESDIDGSHIDISDIDVSEIEDVNYDLSEAVHEECIEVRQESTGTPVIDCTTLESSTTLTRDTVSMALDRSVISVVATDAGARLNLSPVVDVMPKQNAAARGDQAIAPVSLETYPGSHVTTNQVRTVNILPVESPSLESPMEATPLSPADPLFLSCVDNTIFSSIGDLSYLVGQASSFDRIAEEAINSTVHSLECVLLQAQNYYEERSNFQSYSGVSAGEEPWWPSSFPQRAPVPASPIQVPATKWHSVVSTGTIDQTSGDKQPPLKKVQSTRKRFRFYVYSPEHDRECEAVKNYMLKAGGTLVDIKDPTCVEEFSQELKVLPNLYQLKLSSCVKFALFNTSTDVTRGSSLFENIFVSDLLEDLLRFMKAQSLQQQKFVWVLRISRNGYKRLSMSRPLSPRDSKVLALVRRYKGEDLIKVLDKGYVTENIPATQRYLQATRKMQLELSSVYRHIILLSDMEKSRVEVPWFLERGAIEVKIGVMKVQEFLAKFAGQSTAAKPSHMAEGCSNKERTTTVKEYATPDESSLLTSDGTPISDSSNDSPSADPCSTQGGRTQPSSAGPHKRVVRSLSWNEGAMTSARLQILSRVRSVRDNIRSQISSSTPSSPVGRSM</sequence>
<feature type="region of interest" description="Disordered" evidence="1">
    <location>
        <begin position="59"/>
        <end position="78"/>
    </location>
</feature>
<feature type="compositionally biased region" description="Acidic residues" evidence="1">
    <location>
        <begin position="1758"/>
        <end position="1775"/>
    </location>
</feature>
<evidence type="ECO:0000256" key="1">
    <source>
        <dbReference type="SAM" id="MobiDB-lite"/>
    </source>
</evidence>
<feature type="region of interest" description="Disordered" evidence="1">
    <location>
        <begin position="781"/>
        <end position="800"/>
    </location>
</feature>
<feature type="region of interest" description="Disordered" evidence="1">
    <location>
        <begin position="684"/>
        <end position="705"/>
    </location>
</feature>
<feature type="compositionally biased region" description="Polar residues" evidence="1">
    <location>
        <begin position="935"/>
        <end position="948"/>
    </location>
</feature>
<feature type="compositionally biased region" description="Polar residues" evidence="1">
    <location>
        <begin position="2716"/>
        <end position="2735"/>
    </location>
</feature>
<feature type="region of interest" description="Disordered" evidence="1">
    <location>
        <begin position="1390"/>
        <end position="1433"/>
    </location>
</feature>
<feature type="compositionally biased region" description="Basic and acidic residues" evidence="1">
    <location>
        <begin position="2326"/>
        <end position="2335"/>
    </location>
</feature>
<feature type="compositionally biased region" description="Pro residues" evidence="1">
    <location>
        <begin position="1108"/>
        <end position="1138"/>
    </location>
</feature>
<dbReference type="Proteomes" id="UP001249851">
    <property type="component" value="Unassembled WGS sequence"/>
</dbReference>
<feature type="compositionally biased region" description="Polar residues" evidence="1">
    <location>
        <begin position="1985"/>
        <end position="1995"/>
    </location>
</feature>
<feature type="compositionally biased region" description="Basic and acidic residues" evidence="1">
    <location>
        <begin position="1415"/>
        <end position="1427"/>
    </location>
</feature>
<feature type="region of interest" description="Disordered" evidence="1">
    <location>
        <begin position="2165"/>
        <end position="2203"/>
    </location>
</feature>
<evidence type="ECO:0000259" key="2">
    <source>
        <dbReference type="Pfam" id="PF24630"/>
    </source>
</evidence>
<feature type="compositionally biased region" description="Basic and acidic residues" evidence="1">
    <location>
        <begin position="742"/>
        <end position="751"/>
    </location>
</feature>